<comment type="catalytic activity">
    <reaction evidence="7">
        <text>fluoride(in) = fluoride(out)</text>
        <dbReference type="Rhea" id="RHEA:76159"/>
        <dbReference type="ChEBI" id="CHEBI:17051"/>
    </reaction>
    <physiologicalReaction direction="left-to-right" evidence="7">
        <dbReference type="Rhea" id="RHEA:76160"/>
    </physiologicalReaction>
</comment>
<evidence type="ECO:0000256" key="8">
    <source>
        <dbReference type="HAMAP-Rule" id="MF_00454"/>
    </source>
</evidence>
<dbReference type="NCBIfam" id="TIGR00494">
    <property type="entry name" value="crcB"/>
    <property type="match status" value="1"/>
</dbReference>
<evidence type="ECO:0000313" key="9">
    <source>
        <dbReference type="EMBL" id="PAV13238.1"/>
    </source>
</evidence>
<dbReference type="AlphaFoldDB" id="A0A2A2HV96"/>
<feature type="transmembrane region" description="Helical" evidence="8">
    <location>
        <begin position="96"/>
        <end position="129"/>
    </location>
</feature>
<comment type="caution">
    <text evidence="9">The sequence shown here is derived from an EMBL/GenBank/DDBJ whole genome shotgun (WGS) entry which is preliminary data.</text>
</comment>
<keyword evidence="5 8" id="KW-0472">Membrane</keyword>
<keyword evidence="10" id="KW-1185">Reference proteome</keyword>
<reference evidence="9 10" key="1">
    <citation type="journal article" date="2017" name="BMC Genomics">
        <title>Genomic analysis of methanogenic archaea reveals a shift towards energy conservation.</title>
        <authorList>
            <person name="Gilmore S.P."/>
            <person name="Henske J.K."/>
            <person name="Sexton J.A."/>
            <person name="Solomon K.V."/>
            <person name="Seppala S."/>
            <person name="Yoo J.I."/>
            <person name="Huyett L.M."/>
            <person name="Pressman A."/>
            <person name="Cogan J.Z."/>
            <person name="Kivenson V."/>
            <person name="Peng X."/>
            <person name="Tan Y."/>
            <person name="Valentine D.L."/>
            <person name="O'Malley M.A."/>
        </authorList>
    </citation>
    <scope>NUCLEOTIDE SEQUENCE [LARGE SCALE GENOMIC DNA]</scope>
    <source>
        <strain evidence="9 10">MC-15</strain>
    </source>
</reference>
<dbReference type="Pfam" id="PF02537">
    <property type="entry name" value="CRCB"/>
    <property type="match status" value="1"/>
</dbReference>
<organism evidence="9 10">
    <name type="scientific">Methanosarcina spelaei</name>
    <dbReference type="NCBI Taxonomy" id="1036679"/>
    <lineage>
        <taxon>Archaea</taxon>
        <taxon>Methanobacteriati</taxon>
        <taxon>Methanobacteriota</taxon>
        <taxon>Stenosarchaea group</taxon>
        <taxon>Methanomicrobia</taxon>
        <taxon>Methanosarcinales</taxon>
        <taxon>Methanosarcinaceae</taxon>
        <taxon>Methanosarcina</taxon>
    </lineage>
</organism>
<evidence type="ECO:0000256" key="1">
    <source>
        <dbReference type="ARBA" id="ARBA00004651"/>
    </source>
</evidence>
<comment type="similarity">
    <text evidence="6 8">Belongs to the fluoride channel Fluc/FEX (TC 1.A.43) family.</text>
</comment>
<dbReference type="InterPro" id="IPR003691">
    <property type="entry name" value="FluC"/>
</dbReference>
<dbReference type="EMBL" id="LMVP01000112">
    <property type="protein sequence ID" value="PAV13238.1"/>
    <property type="molecule type" value="Genomic_DNA"/>
</dbReference>
<name>A0A2A2HV96_9EURY</name>
<protein>
    <recommendedName>
        <fullName evidence="8">Fluoride-specific ion channel FluC</fullName>
    </recommendedName>
</protein>
<evidence type="ECO:0000313" key="10">
    <source>
        <dbReference type="Proteomes" id="UP000218164"/>
    </source>
</evidence>
<gene>
    <name evidence="8" type="primary">fluC</name>
    <name evidence="8" type="synonym">crcB</name>
    <name evidence="9" type="ORF">ASJ81_00915</name>
</gene>
<keyword evidence="8" id="KW-0479">Metal-binding</keyword>
<feature type="transmembrane region" description="Helical" evidence="8">
    <location>
        <begin position="66"/>
        <end position="84"/>
    </location>
</feature>
<evidence type="ECO:0000256" key="5">
    <source>
        <dbReference type="ARBA" id="ARBA00023136"/>
    </source>
</evidence>
<comment type="subcellular location">
    <subcellularLocation>
        <location evidence="1 8">Cell membrane</location>
        <topology evidence="1 8">Multi-pass membrane protein</topology>
    </subcellularLocation>
</comment>
<feature type="transmembrane region" description="Helical" evidence="8">
    <location>
        <begin position="32"/>
        <end position="54"/>
    </location>
</feature>
<keyword evidence="8" id="KW-0915">Sodium</keyword>
<evidence type="ECO:0000256" key="2">
    <source>
        <dbReference type="ARBA" id="ARBA00022475"/>
    </source>
</evidence>
<dbReference type="GO" id="GO:0062054">
    <property type="term" value="F:fluoride channel activity"/>
    <property type="evidence" value="ECO:0007669"/>
    <property type="project" value="UniProtKB-UniRule"/>
</dbReference>
<dbReference type="HAMAP" id="MF_00454">
    <property type="entry name" value="FluC"/>
    <property type="match status" value="1"/>
</dbReference>
<proteinExistence type="inferred from homology"/>
<dbReference type="OrthoDB" id="253428at2157"/>
<comment type="function">
    <text evidence="8">Fluoride-specific ion channel. Important for reducing fluoride concentration in the cell, thus reducing its toxicity.</text>
</comment>
<dbReference type="RefSeq" id="WP_095643958.1">
    <property type="nucleotide sequence ID" value="NZ_LMVP01000112.1"/>
</dbReference>
<dbReference type="GO" id="GO:0005886">
    <property type="term" value="C:plasma membrane"/>
    <property type="evidence" value="ECO:0007669"/>
    <property type="project" value="UniProtKB-SubCell"/>
</dbReference>
<dbReference type="PANTHER" id="PTHR28259:SF1">
    <property type="entry name" value="FLUORIDE EXPORT PROTEIN 1-RELATED"/>
    <property type="match status" value="1"/>
</dbReference>
<feature type="binding site" evidence="8">
    <location>
        <position position="74"/>
    </location>
    <ligand>
        <name>Na(+)</name>
        <dbReference type="ChEBI" id="CHEBI:29101"/>
        <note>structural</note>
    </ligand>
</feature>
<keyword evidence="8" id="KW-0406">Ion transport</keyword>
<evidence type="ECO:0000256" key="6">
    <source>
        <dbReference type="ARBA" id="ARBA00035120"/>
    </source>
</evidence>
<comment type="activity regulation">
    <text evidence="8">Na(+) is not transported, but it plays an essential structural role and its presence is essential for fluoride channel function.</text>
</comment>
<sequence length="132" mass="14340">MYTVLLVGIGGFIGATLRYVLGGWIQNGFVSFPVGTLTINTIGSFFLGLIMYLSEYQGLFSDQTRIFLTIGILGAFTTLSTFGYESFRLLDDSKLMLMAINVVSTVLFSIMAVYLGKIVALSVSSYLLGGMK</sequence>
<evidence type="ECO:0000256" key="3">
    <source>
        <dbReference type="ARBA" id="ARBA00022692"/>
    </source>
</evidence>
<keyword evidence="8" id="KW-0407">Ion channel</keyword>
<feature type="binding site" evidence="8">
    <location>
        <position position="77"/>
    </location>
    <ligand>
        <name>Na(+)</name>
        <dbReference type="ChEBI" id="CHEBI:29101"/>
        <note>structural</note>
    </ligand>
</feature>
<dbReference type="GO" id="GO:0046872">
    <property type="term" value="F:metal ion binding"/>
    <property type="evidence" value="ECO:0007669"/>
    <property type="project" value="UniProtKB-KW"/>
</dbReference>
<keyword evidence="3 8" id="KW-0812">Transmembrane</keyword>
<accession>A0A2A2HV96</accession>
<keyword evidence="8" id="KW-0813">Transport</keyword>
<dbReference type="GO" id="GO:0140114">
    <property type="term" value="P:cellular detoxification of fluoride"/>
    <property type="evidence" value="ECO:0007669"/>
    <property type="project" value="UniProtKB-UniRule"/>
</dbReference>
<keyword evidence="2 8" id="KW-1003">Cell membrane</keyword>
<evidence type="ECO:0000256" key="7">
    <source>
        <dbReference type="ARBA" id="ARBA00035585"/>
    </source>
</evidence>
<dbReference type="Proteomes" id="UP000218164">
    <property type="component" value="Unassembled WGS sequence"/>
</dbReference>
<evidence type="ECO:0000256" key="4">
    <source>
        <dbReference type="ARBA" id="ARBA00022989"/>
    </source>
</evidence>
<keyword evidence="4 8" id="KW-1133">Transmembrane helix</keyword>
<dbReference type="PANTHER" id="PTHR28259">
    <property type="entry name" value="FLUORIDE EXPORT PROTEIN 1-RELATED"/>
    <property type="match status" value="1"/>
</dbReference>